<feature type="transmembrane region" description="Helical" evidence="1">
    <location>
        <begin position="7"/>
        <end position="29"/>
    </location>
</feature>
<name>E3GW20_METFV</name>
<reference evidence="2 3" key="1">
    <citation type="journal article" date="2010" name="Stand. Genomic Sci.">
        <title>Complete genome sequence of Methanothermus fervidus type strain (V24S).</title>
        <authorList>
            <person name="Anderson I."/>
            <person name="Djao O.D."/>
            <person name="Misra M."/>
            <person name="Chertkov O."/>
            <person name="Nolan M."/>
            <person name="Lucas S."/>
            <person name="Lapidus A."/>
            <person name="Del Rio T.G."/>
            <person name="Tice H."/>
            <person name="Cheng J.F."/>
            <person name="Tapia R."/>
            <person name="Han C."/>
            <person name="Goodwin L."/>
            <person name="Pitluck S."/>
            <person name="Liolios K."/>
            <person name="Ivanova N."/>
            <person name="Mavromatis K."/>
            <person name="Mikhailova N."/>
            <person name="Pati A."/>
            <person name="Brambilla E."/>
            <person name="Chen A."/>
            <person name="Palaniappan K."/>
            <person name="Land M."/>
            <person name="Hauser L."/>
            <person name="Chang Y.J."/>
            <person name="Jeffries C.D."/>
            <person name="Sikorski J."/>
            <person name="Spring S."/>
            <person name="Rohde M."/>
            <person name="Eichinger K."/>
            <person name="Huber H."/>
            <person name="Wirth R."/>
            <person name="Goker M."/>
            <person name="Detter J.C."/>
            <person name="Woyke T."/>
            <person name="Bristow J."/>
            <person name="Eisen J.A."/>
            <person name="Markowitz V."/>
            <person name="Hugenholtz P."/>
            <person name="Klenk H.P."/>
            <person name="Kyrpides N.C."/>
        </authorList>
    </citation>
    <scope>NUCLEOTIDE SEQUENCE [LARGE SCALE GENOMIC DNA]</scope>
    <source>
        <strain evidence="3">ATCC 43054 / DSM 2088 / JCM 10308 / V24 S</strain>
    </source>
</reference>
<dbReference type="KEGG" id="mfv:Mfer_0989"/>
<keyword evidence="3" id="KW-1185">Reference proteome</keyword>
<evidence type="ECO:0000256" key="1">
    <source>
        <dbReference type="SAM" id="Phobius"/>
    </source>
</evidence>
<dbReference type="Proteomes" id="UP000002315">
    <property type="component" value="Chromosome"/>
</dbReference>
<gene>
    <name evidence="2" type="ordered locus">Mfer_0989</name>
</gene>
<organism evidence="2 3">
    <name type="scientific">Methanothermus fervidus (strain ATCC 43054 / DSM 2088 / JCM 10308 / V24 S)</name>
    <dbReference type="NCBI Taxonomy" id="523846"/>
    <lineage>
        <taxon>Archaea</taxon>
        <taxon>Methanobacteriati</taxon>
        <taxon>Methanobacteriota</taxon>
        <taxon>Methanomada group</taxon>
        <taxon>Methanobacteria</taxon>
        <taxon>Methanobacteriales</taxon>
        <taxon>Methanothermaceae</taxon>
        <taxon>Methanothermus</taxon>
    </lineage>
</organism>
<dbReference type="OrthoDB" id="99316at2157"/>
<keyword evidence="1" id="KW-0472">Membrane</keyword>
<feature type="transmembrane region" description="Helical" evidence="1">
    <location>
        <begin position="70"/>
        <end position="91"/>
    </location>
</feature>
<keyword evidence="1" id="KW-1133">Transmembrane helix</keyword>
<accession>E3GW20</accession>
<evidence type="ECO:0000313" key="3">
    <source>
        <dbReference type="Proteomes" id="UP000002315"/>
    </source>
</evidence>
<protein>
    <submittedName>
        <fullName evidence="2">Uncharacterized protein</fullName>
    </submittedName>
</protein>
<feature type="transmembrane region" description="Helical" evidence="1">
    <location>
        <begin position="41"/>
        <end position="58"/>
    </location>
</feature>
<dbReference type="STRING" id="523846.Mfer_0989"/>
<feature type="transmembrane region" description="Helical" evidence="1">
    <location>
        <begin position="111"/>
        <end position="130"/>
    </location>
</feature>
<dbReference type="HOGENOM" id="CLU_143944_0_0_2"/>
<dbReference type="EMBL" id="CP002278">
    <property type="protein sequence ID" value="ADP77785.1"/>
    <property type="molecule type" value="Genomic_DNA"/>
</dbReference>
<dbReference type="AlphaFoldDB" id="E3GW20"/>
<evidence type="ECO:0000313" key="2">
    <source>
        <dbReference type="EMBL" id="ADP77785.1"/>
    </source>
</evidence>
<proteinExistence type="predicted"/>
<keyword evidence="1" id="KW-0812">Transmembrane</keyword>
<sequence length="143" mass="15956">MKSIKFLTLVFGLLYLFYGLIELLAFFGIEIKTLIYPQRDIYVSFVLLVISSIYLAGLKNSILGKERKAISYLYVASLLSIAAGVLGLMVIGANALETYILKNEDFANWTLYQGLSSYFILGLISVIAFWKAKKIAASKKAYS</sequence>